<dbReference type="Pfam" id="PF03969">
    <property type="entry name" value="AFG1_ATPase"/>
    <property type="match status" value="1"/>
</dbReference>
<dbReference type="InterPro" id="IPR030870">
    <property type="entry name" value="ZapE"/>
</dbReference>
<comment type="similarity">
    <text evidence="3">Belongs to the AFG1 ATPase family. ZapE subfamily.</text>
</comment>
<dbReference type="NCBIfam" id="NF040713">
    <property type="entry name" value="ZapE"/>
    <property type="match status" value="1"/>
</dbReference>
<keyword evidence="3" id="KW-0963">Cytoplasm</keyword>
<name>A0ABW3U435_9GAMM</name>
<keyword evidence="5" id="KW-1185">Reference proteome</keyword>
<dbReference type="PANTHER" id="PTHR12169:SF6">
    <property type="entry name" value="AFG1-LIKE ATPASE"/>
    <property type="match status" value="1"/>
</dbReference>
<dbReference type="InterPro" id="IPR027417">
    <property type="entry name" value="P-loop_NTPase"/>
</dbReference>
<keyword evidence="1 3" id="KW-0547">Nucleotide-binding</keyword>
<keyword evidence="2 3" id="KW-0067">ATP-binding</keyword>
<evidence type="ECO:0000256" key="1">
    <source>
        <dbReference type="ARBA" id="ARBA00022741"/>
    </source>
</evidence>
<gene>
    <name evidence="3 4" type="primary">zapE</name>
    <name evidence="4" type="ORF">ACFQ2X_01845</name>
</gene>
<evidence type="ECO:0000256" key="2">
    <source>
        <dbReference type="ARBA" id="ARBA00022840"/>
    </source>
</evidence>
<dbReference type="Proteomes" id="UP001597264">
    <property type="component" value="Unassembled WGS sequence"/>
</dbReference>
<evidence type="ECO:0000256" key="3">
    <source>
        <dbReference type="HAMAP-Rule" id="MF_01919"/>
    </source>
</evidence>
<keyword evidence="3" id="KW-0131">Cell cycle</keyword>
<comment type="caution">
    <text evidence="4">The sequence shown here is derived from an EMBL/GenBank/DDBJ whole genome shotgun (WGS) entry which is preliminary data.</text>
</comment>
<sequence length="377" mass="43249">MVANTDGPLTPMQRYERDLQRPDFVADPAQRAAVEELQDLYLRLVERSESRGRKGFLSGLRARLRGVEPPETGLYFWGGVGRGKTYLMDAFFEALPFARKQRTHFHRFMRDVHRQLKALAGEKNPLEKVADRVADRAQVLCFDEFFVSDITDAMILANLLEALFARGVTLVATSNIQPQGLYKDGLQRARFLPAIDLLLRHTKVINVDNGVDYRLRALEMAELYHSPLDEAAQQSLESSFHSLMVEGCEVRELVTLDIEGRPIVAEKVADDLAWFEFSELCDGPRSQNDYIELAREFQTVLVANVPQFNERSESQARRFINLVDEFYDRCVKMVISAAAPVGELYAGRHLTFEFERTVSRLQEMQSREYLAREHRPE</sequence>
<organism evidence="4 5">
    <name type="scientific">Microbulbifer celer</name>
    <dbReference type="NCBI Taxonomy" id="435905"/>
    <lineage>
        <taxon>Bacteria</taxon>
        <taxon>Pseudomonadati</taxon>
        <taxon>Pseudomonadota</taxon>
        <taxon>Gammaproteobacteria</taxon>
        <taxon>Cellvibrionales</taxon>
        <taxon>Microbulbiferaceae</taxon>
        <taxon>Microbulbifer</taxon>
    </lineage>
</organism>
<keyword evidence="3 4" id="KW-0132">Cell division</keyword>
<dbReference type="GO" id="GO:0051301">
    <property type="term" value="P:cell division"/>
    <property type="evidence" value="ECO:0007669"/>
    <property type="project" value="UniProtKB-KW"/>
</dbReference>
<protein>
    <recommendedName>
        <fullName evidence="3">Cell division protein ZapE</fullName>
    </recommendedName>
    <alternativeName>
        <fullName evidence="3">Z ring-associated protein ZapE</fullName>
    </alternativeName>
</protein>
<evidence type="ECO:0000313" key="5">
    <source>
        <dbReference type="Proteomes" id="UP001597264"/>
    </source>
</evidence>
<dbReference type="Gene3D" id="3.40.50.300">
    <property type="entry name" value="P-loop containing nucleotide triphosphate hydrolases"/>
    <property type="match status" value="1"/>
</dbReference>
<evidence type="ECO:0000313" key="4">
    <source>
        <dbReference type="EMBL" id="MFD1215330.1"/>
    </source>
</evidence>
<dbReference type="SUPFAM" id="SSF52540">
    <property type="entry name" value="P-loop containing nucleoside triphosphate hydrolases"/>
    <property type="match status" value="1"/>
</dbReference>
<proteinExistence type="inferred from homology"/>
<reference evidence="5" key="1">
    <citation type="journal article" date="2019" name="Int. J. Syst. Evol. Microbiol.">
        <title>The Global Catalogue of Microorganisms (GCM) 10K type strain sequencing project: providing services to taxonomists for standard genome sequencing and annotation.</title>
        <authorList>
            <consortium name="The Broad Institute Genomics Platform"/>
            <consortium name="The Broad Institute Genome Sequencing Center for Infectious Disease"/>
            <person name="Wu L."/>
            <person name="Ma J."/>
        </authorList>
    </citation>
    <scope>NUCLEOTIDE SEQUENCE [LARGE SCALE GENOMIC DNA]</scope>
    <source>
        <strain evidence="5">CCUG 54356</strain>
    </source>
</reference>
<comment type="subunit">
    <text evidence="3">Interacts with FtsZ.</text>
</comment>
<dbReference type="PANTHER" id="PTHR12169">
    <property type="entry name" value="ATPASE N2B"/>
    <property type="match status" value="1"/>
</dbReference>
<dbReference type="RefSeq" id="WP_230437922.1">
    <property type="nucleotide sequence ID" value="NZ_CP087715.1"/>
</dbReference>
<dbReference type="HAMAP" id="MF_01919">
    <property type="entry name" value="ZapE"/>
    <property type="match status" value="1"/>
</dbReference>
<dbReference type="EMBL" id="JBHTLR010000004">
    <property type="protein sequence ID" value="MFD1215330.1"/>
    <property type="molecule type" value="Genomic_DNA"/>
</dbReference>
<feature type="binding site" evidence="3">
    <location>
        <begin position="78"/>
        <end position="85"/>
    </location>
    <ligand>
        <name>ATP</name>
        <dbReference type="ChEBI" id="CHEBI:30616"/>
    </ligand>
</feature>
<dbReference type="InterPro" id="IPR005654">
    <property type="entry name" value="ATPase_AFG1-like"/>
</dbReference>
<comment type="function">
    <text evidence="3">Reduces the stability of FtsZ polymers in the presence of ATP.</text>
</comment>
<comment type="subcellular location">
    <subcellularLocation>
        <location evidence="3">Cytoplasm</location>
    </subcellularLocation>
</comment>
<keyword evidence="3" id="KW-0378">Hydrolase</keyword>
<accession>A0ABW3U435</accession>